<keyword evidence="2" id="KW-1133">Transmembrane helix</keyword>
<proteinExistence type="predicted"/>
<keyword evidence="2" id="KW-0472">Membrane</keyword>
<comment type="caution">
    <text evidence="3">The sequence shown here is derived from an EMBL/GenBank/DDBJ whole genome shotgun (WGS) entry which is preliminary data.</text>
</comment>
<feature type="coiled-coil region" evidence="1">
    <location>
        <begin position="39"/>
        <end position="77"/>
    </location>
</feature>
<dbReference type="EMBL" id="AIMC01000049">
    <property type="protein sequence ID" value="EJF74175.1"/>
    <property type="molecule type" value="Genomic_DNA"/>
</dbReference>
<evidence type="ECO:0000256" key="2">
    <source>
        <dbReference type="SAM" id="Phobius"/>
    </source>
</evidence>
<feature type="transmembrane region" description="Helical" evidence="2">
    <location>
        <begin position="90"/>
        <end position="111"/>
    </location>
</feature>
<dbReference type="HOGENOM" id="CLU_2045092_0_0_5"/>
<keyword evidence="1" id="KW-0175">Coiled coil</keyword>
<keyword evidence="4" id="KW-1185">Reference proteome</keyword>
<protein>
    <submittedName>
        <fullName evidence="3">Uncharacterized protein</fullName>
    </submittedName>
</protein>
<dbReference type="PATRIC" id="fig|1094552.3.peg.1789"/>
<dbReference type="AlphaFoldDB" id="J1ISV7"/>
<sequence length="120" mass="13236">MTYRIESITAKLDRSDIINGLMSNGMSRADAQKTANRAVQLYQTAETKTEDALKALEEQAETLSDNLEDAIKGAKNTATKVTKTASHMGWWGFLGGLIGAIISSICGYYGYRSRKETFKF</sequence>
<reference evidence="3 4" key="1">
    <citation type="submission" date="2012-03" db="EMBL/GenBank/DDBJ databases">
        <title>The Genome Sequence of Bartonella birtlesii LL-WM9.</title>
        <authorList>
            <consortium name="The Broad Institute Genome Sequencing Platform"/>
            <consortium name="The Broad Institute Genome Sequencing Center for Infectious Disease"/>
            <person name="Feldgarden M."/>
            <person name="Kirby J."/>
            <person name="Kosoy M."/>
            <person name="Birtles R."/>
            <person name="Probert W.S."/>
            <person name="Chiaraviglio L."/>
            <person name="Young S.K."/>
            <person name="Zeng Q."/>
            <person name="Gargeya S."/>
            <person name="Fitzgerald M."/>
            <person name="Haas B."/>
            <person name="Abouelleil A."/>
            <person name="Alvarado L."/>
            <person name="Arachchi H.M."/>
            <person name="Berlin A."/>
            <person name="Chapman S.B."/>
            <person name="Gearin G."/>
            <person name="Goldberg J."/>
            <person name="Griggs A."/>
            <person name="Gujja S."/>
            <person name="Hansen M."/>
            <person name="Heiman D."/>
            <person name="Howarth C."/>
            <person name="Larimer J."/>
            <person name="Lui A."/>
            <person name="MacDonald P.J.P."/>
            <person name="McCowen C."/>
            <person name="Montmayeur A."/>
            <person name="Murphy C."/>
            <person name="Neiman D."/>
            <person name="Pearson M."/>
            <person name="Priest M."/>
            <person name="Roberts A."/>
            <person name="Saif S."/>
            <person name="Shea T."/>
            <person name="Sisk P."/>
            <person name="Stolte C."/>
            <person name="Sykes S."/>
            <person name="Wortman J."/>
            <person name="Nusbaum C."/>
            <person name="Birren B."/>
        </authorList>
    </citation>
    <scope>NUCLEOTIDE SEQUENCE [LARGE SCALE GENOMIC DNA]</scope>
    <source>
        <strain evidence="3 4">LL-WM9</strain>
    </source>
</reference>
<keyword evidence="2" id="KW-0812">Transmembrane</keyword>
<name>J1ISV7_9HYPH</name>
<organism evidence="3 4">
    <name type="scientific">Bartonella birtlesii LL-WM9</name>
    <dbReference type="NCBI Taxonomy" id="1094552"/>
    <lineage>
        <taxon>Bacteria</taxon>
        <taxon>Pseudomonadati</taxon>
        <taxon>Pseudomonadota</taxon>
        <taxon>Alphaproteobacteria</taxon>
        <taxon>Hyphomicrobiales</taxon>
        <taxon>Bartonellaceae</taxon>
        <taxon>Bartonella</taxon>
    </lineage>
</organism>
<accession>J1ISV7</accession>
<evidence type="ECO:0000313" key="3">
    <source>
        <dbReference type="EMBL" id="EJF74175.1"/>
    </source>
</evidence>
<gene>
    <name evidence="3" type="ORF">ME7_01593</name>
</gene>
<dbReference type="Proteomes" id="UP000008748">
    <property type="component" value="Unassembled WGS sequence"/>
</dbReference>
<evidence type="ECO:0000256" key="1">
    <source>
        <dbReference type="SAM" id="Coils"/>
    </source>
</evidence>
<evidence type="ECO:0000313" key="4">
    <source>
        <dbReference type="Proteomes" id="UP000008748"/>
    </source>
</evidence>